<dbReference type="Proteomes" id="UP001341840">
    <property type="component" value="Unassembled WGS sequence"/>
</dbReference>
<accession>A0ABU6UTJ7</accession>
<dbReference type="InterPro" id="IPR044824">
    <property type="entry name" value="MAIN-like"/>
</dbReference>
<gene>
    <name evidence="1" type="ORF">PIB30_087109</name>
</gene>
<evidence type="ECO:0000313" key="1">
    <source>
        <dbReference type="EMBL" id="MED6164174.1"/>
    </source>
</evidence>
<reference evidence="1 2" key="1">
    <citation type="journal article" date="2023" name="Plants (Basel)">
        <title>Bridging the Gap: Combining Genomics and Transcriptomics Approaches to Understand Stylosanthes scabra, an Orphan Legume from the Brazilian Caatinga.</title>
        <authorList>
            <person name="Ferreira-Neto J.R.C."/>
            <person name="da Silva M.D."/>
            <person name="Binneck E."/>
            <person name="de Melo N.F."/>
            <person name="da Silva R.H."/>
            <person name="de Melo A.L.T.M."/>
            <person name="Pandolfi V."/>
            <person name="Bustamante F.O."/>
            <person name="Brasileiro-Vidal A.C."/>
            <person name="Benko-Iseppon A.M."/>
        </authorList>
    </citation>
    <scope>NUCLEOTIDE SEQUENCE [LARGE SCALE GENOMIC DNA]</scope>
    <source>
        <tissue evidence="1">Leaves</tissue>
    </source>
</reference>
<proteinExistence type="predicted"/>
<feature type="non-terminal residue" evidence="1">
    <location>
        <position position="129"/>
    </location>
</feature>
<dbReference type="PANTHER" id="PTHR46033">
    <property type="entry name" value="PROTEIN MAIN-LIKE 2"/>
    <property type="match status" value="1"/>
</dbReference>
<comment type="caution">
    <text evidence="1">The sequence shown here is derived from an EMBL/GenBank/DDBJ whole genome shotgun (WGS) entry which is preliminary data.</text>
</comment>
<dbReference type="PANTHER" id="PTHR46033:SF8">
    <property type="entry name" value="PROTEIN MAINTENANCE OF MERISTEMS-LIKE"/>
    <property type="match status" value="1"/>
</dbReference>
<dbReference type="EMBL" id="JASCZI010122349">
    <property type="protein sequence ID" value="MED6164174.1"/>
    <property type="molecule type" value="Genomic_DNA"/>
</dbReference>
<name>A0ABU6UTJ7_9FABA</name>
<keyword evidence="2" id="KW-1185">Reference proteome</keyword>
<organism evidence="1 2">
    <name type="scientific">Stylosanthes scabra</name>
    <dbReference type="NCBI Taxonomy" id="79078"/>
    <lineage>
        <taxon>Eukaryota</taxon>
        <taxon>Viridiplantae</taxon>
        <taxon>Streptophyta</taxon>
        <taxon>Embryophyta</taxon>
        <taxon>Tracheophyta</taxon>
        <taxon>Spermatophyta</taxon>
        <taxon>Magnoliopsida</taxon>
        <taxon>eudicotyledons</taxon>
        <taxon>Gunneridae</taxon>
        <taxon>Pentapetalae</taxon>
        <taxon>rosids</taxon>
        <taxon>fabids</taxon>
        <taxon>Fabales</taxon>
        <taxon>Fabaceae</taxon>
        <taxon>Papilionoideae</taxon>
        <taxon>50 kb inversion clade</taxon>
        <taxon>dalbergioids sensu lato</taxon>
        <taxon>Dalbergieae</taxon>
        <taxon>Pterocarpus clade</taxon>
        <taxon>Stylosanthes</taxon>
    </lineage>
</organism>
<sequence length="129" mass="15446">MKPPEVLMPFFREAGLGQAVMLMDFHFDLKLLSAFVEKWRTISDYVLMVIWSKAQQNPEARKENFSLKMTWLKQWMQHILVDADVDMLREYARCFLTMLIGGYLLSDKSNNLVHIRWLPLMEDFDRCRR</sequence>
<evidence type="ECO:0000313" key="2">
    <source>
        <dbReference type="Proteomes" id="UP001341840"/>
    </source>
</evidence>
<protein>
    <submittedName>
        <fullName evidence="1">Uncharacterized protein</fullName>
    </submittedName>
</protein>